<dbReference type="EMBL" id="VCKY01000029">
    <property type="protein sequence ID" value="TMR22488.1"/>
    <property type="molecule type" value="Genomic_DNA"/>
</dbReference>
<gene>
    <name evidence="1" type="ORF">ETD86_11635</name>
</gene>
<reference evidence="1 2" key="1">
    <citation type="submission" date="2019-05" db="EMBL/GenBank/DDBJ databases">
        <title>Draft genome sequence of Nonomuraea turkmeniaca DSM 43926.</title>
        <authorList>
            <person name="Saricaoglu S."/>
            <person name="Isik K."/>
        </authorList>
    </citation>
    <scope>NUCLEOTIDE SEQUENCE [LARGE SCALE GENOMIC DNA]</scope>
    <source>
        <strain evidence="1 2">DSM 43926</strain>
    </source>
</reference>
<protein>
    <submittedName>
        <fullName evidence="1">Uncharacterized protein</fullName>
    </submittedName>
</protein>
<dbReference type="AlphaFoldDB" id="A0A5S4FP82"/>
<evidence type="ECO:0000313" key="2">
    <source>
        <dbReference type="Proteomes" id="UP000309128"/>
    </source>
</evidence>
<proteinExistence type="predicted"/>
<comment type="caution">
    <text evidence="1">The sequence shown here is derived from an EMBL/GenBank/DDBJ whole genome shotgun (WGS) entry which is preliminary data.</text>
</comment>
<name>A0A5S4FP82_9ACTN</name>
<dbReference type="Proteomes" id="UP000309128">
    <property type="component" value="Unassembled WGS sequence"/>
</dbReference>
<accession>A0A5S4FP82</accession>
<organism evidence="1 2">
    <name type="scientific">Nonomuraea turkmeniaca</name>
    <dbReference type="NCBI Taxonomy" id="103838"/>
    <lineage>
        <taxon>Bacteria</taxon>
        <taxon>Bacillati</taxon>
        <taxon>Actinomycetota</taxon>
        <taxon>Actinomycetes</taxon>
        <taxon>Streptosporangiales</taxon>
        <taxon>Streptosporangiaceae</taxon>
        <taxon>Nonomuraea</taxon>
    </lineage>
</organism>
<evidence type="ECO:0000313" key="1">
    <source>
        <dbReference type="EMBL" id="TMR22488.1"/>
    </source>
</evidence>
<sequence>MNAHWFKVTEVLRIGPSPDDHPARYVVVACPTCRQATGLNVYLDLRAETATISCNEGHTWAEPKLYRPLLENVPNVAPDGPPIVIPPATMTEDGI</sequence>
<keyword evidence="2" id="KW-1185">Reference proteome</keyword>